<dbReference type="AlphaFoldDB" id="A0A7W7RQ61"/>
<dbReference type="EMBL" id="JACHJU010000001">
    <property type="protein sequence ID" value="MBB4936111.1"/>
    <property type="molecule type" value="Genomic_DNA"/>
</dbReference>
<comment type="caution">
    <text evidence="1">The sequence shown here is derived from an EMBL/GenBank/DDBJ whole genome shotgun (WGS) entry which is preliminary data.</text>
</comment>
<dbReference type="InterPro" id="IPR017853">
    <property type="entry name" value="GH"/>
</dbReference>
<evidence type="ECO:0000313" key="2">
    <source>
        <dbReference type="Proteomes" id="UP000534286"/>
    </source>
</evidence>
<reference evidence="1 2" key="1">
    <citation type="submission" date="2020-08" db="EMBL/GenBank/DDBJ databases">
        <title>Sequencing the genomes of 1000 actinobacteria strains.</title>
        <authorList>
            <person name="Klenk H.-P."/>
        </authorList>
    </citation>
    <scope>NUCLEOTIDE SEQUENCE [LARGE SCALE GENOMIC DNA]</scope>
    <source>
        <strain evidence="1 2">DSM 43023</strain>
    </source>
</reference>
<dbReference type="SUPFAM" id="SSF51445">
    <property type="entry name" value="(Trans)glycosidases"/>
    <property type="match status" value="1"/>
</dbReference>
<proteinExistence type="predicted"/>
<dbReference type="Proteomes" id="UP000534286">
    <property type="component" value="Unassembled WGS sequence"/>
</dbReference>
<protein>
    <recommendedName>
        <fullName evidence="3">Glycoside hydrolase family 5 domain-containing protein</fullName>
    </recommendedName>
</protein>
<dbReference type="Gene3D" id="3.20.20.80">
    <property type="entry name" value="Glycosidases"/>
    <property type="match status" value="1"/>
</dbReference>
<keyword evidence="2" id="KW-1185">Reference proteome</keyword>
<name>A0A7W7RQ61_9ACTN</name>
<gene>
    <name evidence="1" type="ORF">FHR32_000416</name>
</gene>
<evidence type="ECO:0000313" key="1">
    <source>
        <dbReference type="EMBL" id="MBB4936111.1"/>
    </source>
</evidence>
<evidence type="ECO:0008006" key="3">
    <source>
        <dbReference type="Google" id="ProtNLM"/>
    </source>
</evidence>
<organism evidence="1 2">
    <name type="scientific">Streptosporangium album</name>
    <dbReference type="NCBI Taxonomy" id="47479"/>
    <lineage>
        <taxon>Bacteria</taxon>
        <taxon>Bacillati</taxon>
        <taxon>Actinomycetota</taxon>
        <taxon>Actinomycetes</taxon>
        <taxon>Streptosporangiales</taxon>
        <taxon>Streptosporangiaceae</taxon>
        <taxon>Streptosporangium</taxon>
    </lineage>
</organism>
<accession>A0A7W7RQ61</accession>
<sequence>MDRARLELAFERRTTFQRETGTPVWAGEFGPVYTGDPAVDEQRYRILADQLDTYDAHGAGWSLWTYKDVGLQGLVCAAGPYTERFGAFIGKKARLGADRWGSTMEESADVPAPLHSLVATEFPAWDPYPWGARYQTDDLVRHVLIAQALLPEYAELFRGLSDGDLLALADSFALAGCVRREPLIDLLTRNLR</sequence>
<dbReference type="RefSeq" id="WP_246465902.1">
    <property type="nucleotide sequence ID" value="NZ_BAABEK010000002.1"/>
</dbReference>